<dbReference type="PANTHER" id="PTHR40053:SF1">
    <property type="entry name" value="SPORULATION-CONTROL PROTEIN SPO0M"/>
    <property type="match status" value="1"/>
</dbReference>
<evidence type="ECO:0000313" key="1">
    <source>
        <dbReference type="EMBL" id="KEK20177.1"/>
    </source>
</evidence>
<dbReference type="eggNOG" id="COG4326">
    <property type="taxonomic scope" value="Bacteria"/>
</dbReference>
<dbReference type="InterPro" id="IPR014756">
    <property type="entry name" value="Ig_E-set"/>
</dbReference>
<dbReference type="EMBL" id="JOTN01000004">
    <property type="protein sequence ID" value="KEK20177.1"/>
    <property type="molecule type" value="Genomic_DNA"/>
</dbReference>
<dbReference type="Pfam" id="PF07070">
    <property type="entry name" value="Spo0M"/>
    <property type="match status" value="1"/>
</dbReference>
<dbReference type="OrthoDB" id="2351239at2"/>
<dbReference type="SUPFAM" id="SSF81296">
    <property type="entry name" value="E set domains"/>
    <property type="match status" value="1"/>
</dbReference>
<dbReference type="RefSeq" id="WP_034637447.1">
    <property type="nucleotide sequence ID" value="NZ_CBCSJC010000003.1"/>
</dbReference>
<dbReference type="Proteomes" id="UP000027822">
    <property type="component" value="Unassembled WGS sequence"/>
</dbReference>
<protein>
    <recommendedName>
        <fullName evidence="3">Sporulation protein</fullName>
    </recommendedName>
</protein>
<evidence type="ECO:0008006" key="3">
    <source>
        <dbReference type="Google" id="ProtNLM"/>
    </source>
</evidence>
<proteinExistence type="predicted"/>
<sequence length="321" mass="35452">MLKKFLARFGKGAAKVDLRFENRPYIAGDTVHGEVHIQGGEVKQKMNHLSVHLMMSVITKEGTVTREVTSIPLLGDGVVSPKELKVIPFTYTIPVNLPVSRHKVSYYFDTQLDIEGGVDRTDIDPLMVEVPEGVQSIFEALGSLGFREKGNSGGLDKYGQEFAFFPAEVSSGQVSEVELRFACEEDGVRVWMEVDCRHGYEEIEVKREFFLENVVLQDEEELVGTLKQYIAEAVEKPYVYQKPFSYIAHSSSNGYGSHSHSTSGMIGGLAMGILGGMLLSEMLDLDDMVEDVAEALGFEEEDSAGEEDGGFFDFFDGGDEG</sequence>
<dbReference type="AlphaFoldDB" id="A0A073K156"/>
<gene>
    <name evidence="1" type="ORF">BAMA_17175</name>
</gene>
<accession>A0A073K156</accession>
<reference evidence="1 2" key="1">
    <citation type="submission" date="2014-06" db="EMBL/GenBank/DDBJ databases">
        <title>Draft genome sequence of Bacillus manliponensis JCM 15802 (MCCC 1A00708).</title>
        <authorList>
            <person name="Lai Q."/>
            <person name="Liu Y."/>
            <person name="Shao Z."/>
        </authorList>
    </citation>
    <scope>NUCLEOTIDE SEQUENCE [LARGE SCALE GENOMIC DNA]</scope>
    <source>
        <strain evidence="1 2">JCM 15802</strain>
    </source>
</reference>
<organism evidence="1 2">
    <name type="scientific">Bacillus manliponensis</name>
    <dbReference type="NCBI Taxonomy" id="574376"/>
    <lineage>
        <taxon>Bacteria</taxon>
        <taxon>Bacillati</taxon>
        <taxon>Bacillota</taxon>
        <taxon>Bacilli</taxon>
        <taxon>Bacillales</taxon>
        <taxon>Bacillaceae</taxon>
        <taxon>Bacillus</taxon>
        <taxon>Bacillus cereus group</taxon>
    </lineage>
</organism>
<keyword evidence="2" id="KW-1185">Reference proteome</keyword>
<evidence type="ECO:0000313" key="2">
    <source>
        <dbReference type="Proteomes" id="UP000027822"/>
    </source>
</evidence>
<name>A0A073K156_9BACI</name>
<comment type="caution">
    <text evidence="1">The sequence shown here is derived from an EMBL/GenBank/DDBJ whole genome shotgun (WGS) entry which is preliminary data.</text>
</comment>
<dbReference type="STRING" id="574376.BAMA_17175"/>
<dbReference type="InterPro" id="IPR009776">
    <property type="entry name" value="Spore_0_M"/>
</dbReference>
<dbReference type="PANTHER" id="PTHR40053">
    <property type="entry name" value="SPORULATION-CONTROL PROTEIN SPO0M"/>
    <property type="match status" value="1"/>
</dbReference>